<accession>A0A6C0C3A4</accession>
<protein>
    <submittedName>
        <fullName evidence="1">Uncharacterized protein</fullName>
    </submittedName>
</protein>
<dbReference type="EMBL" id="MN739328">
    <property type="protein sequence ID" value="QHS98900.1"/>
    <property type="molecule type" value="Genomic_DNA"/>
</dbReference>
<organism evidence="1">
    <name type="scientific">viral metagenome</name>
    <dbReference type="NCBI Taxonomy" id="1070528"/>
    <lineage>
        <taxon>unclassified sequences</taxon>
        <taxon>metagenomes</taxon>
        <taxon>organismal metagenomes</taxon>
    </lineage>
</organism>
<name>A0A6C0C3A4_9ZZZZ</name>
<dbReference type="AlphaFoldDB" id="A0A6C0C3A4"/>
<proteinExistence type="predicted"/>
<reference evidence="1" key="1">
    <citation type="journal article" date="2020" name="Nature">
        <title>Giant virus diversity and host interactions through global metagenomics.</title>
        <authorList>
            <person name="Schulz F."/>
            <person name="Roux S."/>
            <person name="Paez-Espino D."/>
            <person name="Jungbluth S."/>
            <person name="Walsh D.A."/>
            <person name="Denef V.J."/>
            <person name="McMahon K.D."/>
            <person name="Konstantinidis K.T."/>
            <person name="Eloe-Fadrosh E.A."/>
            <person name="Kyrpides N.C."/>
            <person name="Woyke T."/>
        </authorList>
    </citation>
    <scope>NUCLEOTIDE SEQUENCE</scope>
    <source>
        <strain evidence="1">GVMAG-M-3300020185-18</strain>
    </source>
</reference>
<sequence length="51" mass="5941">MPTIPELLAEYISQFDEKEKIAYDIAIEYLGSSFNLEKSIGFQDWLKKKAK</sequence>
<evidence type="ECO:0000313" key="1">
    <source>
        <dbReference type="EMBL" id="QHS98900.1"/>
    </source>
</evidence>